<dbReference type="AlphaFoldDB" id="A0A3B3VEX5"/>
<organism evidence="1 2">
    <name type="scientific">Poecilia latipinna</name>
    <name type="common">sailfin molly</name>
    <dbReference type="NCBI Taxonomy" id="48699"/>
    <lineage>
        <taxon>Eukaryota</taxon>
        <taxon>Metazoa</taxon>
        <taxon>Chordata</taxon>
        <taxon>Craniata</taxon>
        <taxon>Vertebrata</taxon>
        <taxon>Euteleostomi</taxon>
        <taxon>Actinopterygii</taxon>
        <taxon>Neopterygii</taxon>
        <taxon>Teleostei</taxon>
        <taxon>Neoteleostei</taxon>
        <taxon>Acanthomorphata</taxon>
        <taxon>Ovalentaria</taxon>
        <taxon>Atherinomorphae</taxon>
        <taxon>Cyprinodontiformes</taxon>
        <taxon>Poeciliidae</taxon>
        <taxon>Poeciliinae</taxon>
        <taxon>Poecilia</taxon>
    </lineage>
</organism>
<protein>
    <submittedName>
        <fullName evidence="1">Uncharacterized protein</fullName>
    </submittedName>
</protein>
<evidence type="ECO:0000313" key="1">
    <source>
        <dbReference type="Ensembl" id="ENSPLAP00000023379.1"/>
    </source>
</evidence>
<dbReference type="GeneTree" id="ENSGT00940000178980"/>
<proteinExistence type="predicted"/>
<accession>A0A3B3VEX5</accession>
<dbReference type="Proteomes" id="UP000261500">
    <property type="component" value="Unplaced"/>
</dbReference>
<sequence>MPAPEQSPVTEERLLLTIRDSSAGRKMETDNTANNILASVKEQVCFFFSLFKLSLQSVPNPVTQKWEMWTKKLLMAGQSEPSFIKLTEYEYINKNLK</sequence>
<reference evidence="1" key="2">
    <citation type="submission" date="2025-09" db="UniProtKB">
        <authorList>
            <consortium name="Ensembl"/>
        </authorList>
    </citation>
    <scope>IDENTIFICATION</scope>
</reference>
<keyword evidence="2" id="KW-1185">Reference proteome</keyword>
<evidence type="ECO:0000313" key="2">
    <source>
        <dbReference type="Proteomes" id="UP000261500"/>
    </source>
</evidence>
<name>A0A3B3VEX5_9TELE</name>
<dbReference type="Ensembl" id="ENSPLAT00000006096.1">
    <property type="protein sequence ID" value="ENSPLAP00000023379.1"/>
    <property type="gene ID" value="ENSPLAG00000008676.1"/>
</dbReference>
<reference evidence="1" key="1">
    <citation type="submission" date="2025-08" db="UniProtKB">
        <authorList>
            <consortium name="Ensembl"/>
        </authorList>
    </citation>
    <scope>IDENTIFICATION</scope>
</reference>
<dbReference type="STRING" id="48699.ENSPLAP00000023379"/>